<dbReference type="RefSeq" id="WP_203000815.1">
    <property type="nucleotide sequence ID" value="NZ_JAEMEF010000009.1"/>
</dbReference>
<comment type="pathway">
    <text evidence="1">Protein modification; protein ubiquitination.</text>
</comment>
<keyword evidence="3" id="KW-0833">Ubl conjugation pathway</keyword>
<evidence type="ECO:0000256" key="3">
    <source>
        <dbReference type="ARBA" id="ARBA00022786"/>
    </source>
</evidence>
<dbReference type="InterPro" id="IPR011050">
    <property type="entry name" value="Pectin_lyase_fold/virulence"/>
</dbReference>
<proteinExistence type="predicted"/>
<feature type="chain" id="PRO_5047014695" evidence="4">
    <location>
        <begin position="25"/>
        <end position="471"/>
    </location>
</feature>
<evidence type="ECO:0000313" key="7">
    <source>
        <dbReference type="Proteomes" id="UP000605013"/>
    </source>
</evidence>
<organism evidence="6 7">
    <name type="scientific">Olleya sediminilitoris</name>
    <dbReference type="NCBI Taxonomy" id="2795739"/>
    <lineage>
        <taxon>Bacteria</taxon>
        <taxon>Pseudomonadati</taxon>
        <taxon>Bacteroidota</taxon>
        <taxon>Flavobacteriia</taxon>
        <taxon>Flavobacteriales</taxon>
        <taxon>Flavobacteriaceae</taxon>
    </lineage>
</organism>
<dbReference type="InterPro" id="IPR006626">
    <property type="entry name" value="PbH1"/>
</dbReference>
<dbReference type="SMART" id="SM00710">
    <property type="entry name" value="PbH1"/>
    <property type="match status" value="5"/>
</dbReference>
<dbReference type="EMBL" id="JAEMEF010000009">
    <property type="protein sequence ID" value="MBL7560321.1"/>
    <property type="molecule type" value="Genomic_DNA"/>
</dbReference>
<dbReference type="SUPFAM" id="SSF51126">
    <property type="entry name" value="Pectin lyase-like"/>
    <property type="match status" value="1"/>
</dbReference>
<name>A0ABS1WMH7_9FLAO</name>
<dbReference type="PANTHER" id="PTHR22990:SF15">
    <property type="entry name" value="F-BOX ONLY PROTEIN 10"/>
    <property type="match status" value="1"/>
</dbReference>
<evidence type="ECO:0000256" key="2">
    <source>
        <dbReference type="ARBA" id="ARBA00022737"/>
    </source>
</evidence>
<dbReference type="Proteomes" id="UP000605013">
    <property type="component" value="Unassembled WGS sequence"/>
</dbReference>
<comment type="caution">
    <text evidence="6">The sequence shown here is derived from an EMBL/GenBank/DDBJ whole genome shotgun (WGS) entry which is preliminary data.</text>
</comment>
<keyword evidence="4" id="KW-0732">Signal</keyword>
<keyword evidence="7" id="KW-1185">Reference proteome</keyword>
<dbReference type="InterPro" id="IPR022441">
    <property type="entry name" value="Para_beta_helix_rpt-2"/>
</dbReference>
<feature type="domain" description="Right handed beta helix" evidence="5">
    <location>
        <begin position="240"/>
        <end position="352"/>
    </location>
</feature>
<evidence type="ECO:0000256" key="1">
    <source>
        <dbReference type="ARBA" id="ARBA00004906"/>
    </source>
</evidence>
<accession>A0ABS1WMH7</accession>
<dbReference type="InterPro" id="IPR012334">
    <property type="entry name" value="Pectin_lyas_fold"/>
</dbReference>
<dbReference type="InterPro" id="IPR039448">
    <property type="entry name" value="Beta_helix"/>
</dbReference>
<dbReference type="NCBIfam" id="TIGR03804">
    <property type="entry name" value="para_beta_helix"/>
    <property type="match status" value="1"/>
</dbReference>
<sequence length="471" mass="52465">MINQINFRNYFLALSLALSLTSCFDDIDDDQTATVVTPLSPTDPDNPNPFNGVMTPIDVMPYDQISNERYCIDLQAWDIPNNRTEPVKTTDNIQAAIDWAISQGYGEVCLPAGHYLIGKYGNDIYQAGIVLDSNMALLLDQNAIIEMAPNNKWNYCAIAVRGKSHVVISGGTILGDRDNHEYTPRTSDGAVAHDEGHLICIEDESEYVTVENVTLGKANGDGILLVGSPSDADQQLLKNIDIRRNNFSDNRRQGISLVGSAEVLIENNEIHHTNGVAPQFGIDLEGAGRLNENITIRNNYFHNNRGGDIVNTDGKNVLLEDNILLQGEDSQYIDGPIVYWKNADWTIRNNSITMRTVSVNNWNGIIMYSNDSPKTNPATTYIYDNALNNCGMYMYKGADLEISNNFMDNGHLAFKEMTNLTLTNNIVEHPSQCWAYRFLEVSGSASGNTYNQEPFDIPLEENTPWDGCWIN</sequence>
<dbReference type="Pfam" id="PF13229">
    <property type="entry name" value="Beta_helix"/>
    <property type="match status" value="1"/>
</dbReference>
<evidence type="ECO:0000256" key="4">
    <source>
        <dbReference type="SAM" id="SignalP"/>
    </source>
</evidence>
<dbReference type="InterPro" id="IPR051550">
    <property type="entry name" value="SCF-Subunits/Alg-Epimerases"/>
</dbReference>
<reference evidence="6 7" key="1">
    <citation type="submission" date="2020-12" db="EMBL/GenBank/DDBJ databases">
        <title>Olleya sediminilitoris sp. nov., isolated from a tidal flat.</title>
        <authorList>
            <person name="Park S."/>
            <person name="Yoon J.-H."/>
        </authorList>
    </citation>
    <scope>NUCLEOTIDE SEQUENCE [LARGE SCALE GENOMIC DNA]</scope>
    <source>
        <strain evidence="6 7">YSTF-M6</strain>
    </source>
</reference>
<protein>
    <submittedName>
        <fullName evidence="6">Right-handed parallel beta-helix repeat-containing protein</fullName>
    </submittedName>
</protein>
<gene>
    <name evidence="6" type="ORF">JAO71_10965</name>
</gene>
<feature type="signal peptide" evidence="4">
    <location>
        <begin position="1"/>
        <end position="24"/>
    </location>
</feature>
<evidence type="ECO:0000259" key="5">
    <source>
        <dbReference type="Pfam" id="PF13229"/>
    </source>
</evidence>
<keyword evidence="2" id="KW-0677">Repeat</keyword>
<evidence type="ECO:0000313" key="6">
    <source>
        <dbReference type="EMBL" id="MBL7560321.1"/>
    </source>
</evidence>
<dbReference type="PANTHER" id="PTHR22990">
    <property type="entry name" value="F-BOX ONLY PROTEIN"/>
    <property type="match status" value="1"/>
</dbReference>
<dbReference type="Gene3D" id="2.160.20.10">
    <property type="entry name" value="Single-stranded right-handed beta-helix, Pectin lyase-like"/>
    <property type="match status" value="1"/>
</dbReference>